<reference evidence="3" key="1">
    <citation type="submission" date="2017-01" db="EMBL/GenBank/DDBJ databases">
        <authorList>
            <person name="Varghese N."/>
            <person name="Submissions S."/>
        </authorList>
    </citation>
    <scope>NUCLEOTIDE SEQUENCE [LARGE SCALE GENOMIC DNA]</scope>
    <source>
        <strain evidence="3">DSM 29591</strain>
    </source>
</reference>
<protein>
    <submittedName>
        <fullName evidence="2">SseB protein N-terminal domain-containing protein</fullName>
    </submittedName>
</protein>
<dbReference type="Pfam" id="PF07179">
    <property type="entry name" value="SseB"/>
    <property type="match status" value="1"/>
</dbReference>
<dbReference type="RefSeq" id="WP_076657893.1">
    <property type="nucleotide sequence ID" value="NZ_FTPR01000001.1"/>
</dbReference>
<keyword evidence="3" id="KW-1185">Reference proteome</keyword>
<dbReference type="AlphaFoldDB" id="A0A1R3WA24"/>
<evidence type="ECO:0000313" key="2">
    <source>
        <dbReference type="EMBL" id="SIT74606.1"/>
    </source>
</evidence>
<accession>A0A1R3WA24</accession>
<organism evidence="2 3">
    <name type="scientific">Yoonia rosea</name>
    <dbReference type="NCBI Taxonomy" id="287098"/>
    <lineage>
        <taxon>Bacteria</taxon>
        <taxon>Pseudomonadati</taxon>
        <taxon>Pseudomonadota</taxon>
        <taxon>Alphaproteobacteria</taxon>
        <taxon>Rhodobacterales</taxon>
        <taxon>Paracoccaceae</taxon>
        <taxon>Yoonia</taxon>
    </lineage>
</organism>
<dbReference type="InterPro" id="IPR009839">
    <property type="entry name" value="SseB_N"/>
</dbReference>
<gene>
    <name evidence="2" type="ORF">SAMN05421665_0077</name>
</gene>
<evidence type="ECO:0000313" key="3">
    <source>
        <dbReference type="Proteomes" id="UP000186997"/>
    </source>
</evidence>
<dbReference type="Proteomes" id="UP000186997">
    <property type="component" value="Unassembled WGS sequence"/>
</dbReference>
<name>A0A1R3WA24_9RHOB</name>
<dbReference type="STRING" id="287098.SAMN05421665_0077"/>
<evidence type="ECO:0000259" key="1">
    <source>
        <dbReference type="Pfam" id="PF07179"/>
    </source>
</evidence>
<feature type="domain" description="SseB protein N-terminal" evidence="1">
    <location>
        <begin position="9"/>
        <end position="116"/>
    </location>
</feature>
<dbReference type="OrthoDB" id="7831317at2"/>
<dbReference type="EMBL" id="FTPR01000001">
    <property type="protein sequence ID" value="SIT74606.1"/>
    <property type="molecule type" value="Genomic_DNA"/>
</dbReference>
<proteinExistence type="predicted"/>
<sequence length="259" mass="27460">MTDLDLAHAAMEAAPDDDTVRLRFYERLADTELFMLLGAEAEGDQITPELFDIEDQRFALVFDREERLSQFVGRAAPYAGIPGRALAQMLAGQGIGLALNLEVAPSAMLIPAEAIDWLVQTLSHGPDETEARLTEVSAPKGLPEAVVTGLDRKLAIAAGLARFAYLAAATYEDGARGHVLAFVDALEGAEKALASAASEALTFSGIEAGMMDVLFVRAADPLAAHLARVGLRFDLPVLEAPQTPGSAPGMDPAKPPKLR</sequence>